<evidence type="ECO:0000259" key="1">
    <source>
        <dbReference type="Pfam" id="PF13460"/>
    </source>
</evidence>
<comment type="caution">
    <text evidence="2">The sequence shown here is derived from an EMBL/GenBank/DDBJ whole genome shotgun (WGS) entry which is preliminary data.</text>
</comment>
<accession>A0A4R6V7I0</accession>
<dbReference type="Proteomes" id="UP000295281">
    <property type="component" value="Unassembled WGS sequence"/>
</dbReference>
<dbReference type="PANTHER" id="PTHR43162:SF1">
    <property type="entry name" value="PRESTALK A DIFFERENTIATION PROTEIN A"/>
    <property type="match status" value="1"/>
</dbReference>
<dbReference type="SUPFAM" id="SSF51735">
    <property type="entry name" value="NAD(P)-binding Rossmann-fold domains"/>
    <property type="match status" value="1"/>
</dbReference>
<feature type="domain" description="NAD(P)-binding" evidence="1">
    <location>
        <begin position="34"/>
        <end position="192"/>
    </location>
</feature>
<evidence type="ECO:0000313" key="3">
    <source>
        <dbReference type="Proteomes" id="UP000295281"/>
    </source>
</evidence>
<dbReference type="Gene3D" id="3.40.50.720">
    <property type="entry name" value="NAD(P)-binding Rossmann-like Domain"/>
    <property type="match status" value="1"/>
</dbReference>
<keyword evidence="3" id="KW-1185">Reference proteome</keyword>
<evidence type="ECO:0000313" key="2">
    <source>
        <dbReference type="EMBL" id="TDQ54487.1"/>
    </source>
</evidence>
<reference evidence="2 3" key="1">
    <citation type="submission" date="2019-03" db="EMBL/GenBank/DDBJ databases">
        <title>Genomic Encyclopedia of Type Strains, Phase IV (KMG-IV): sequencing the most valuable type-strain genomes for metagenomic binning, comparative biology and taxonomic classification.</title>
        <authorList>
            <person name="Goeker M."/>
        </authorList>
    </citation>
    <scope>NUCLEOTIDE SEQUENCE [LARGE SCALE GENOMIC DNA]</scope>
    <source>
        <strain evidence="2 3">DSM 46770</strain>
    </source>
</reference>
<dbReference type="Gene3D" id="3.90.25.10">
    <property type="entry name" value="UDP-galactose 4-epimerase, domain 1"/>
    <property type="match status" value="1"/>
</dbReference>
<dbReference type="Pfam" id="PF13460">
    <property type="entry name" value="NAD_binding_10"/>
    <property type="match status" value="1"/>
</dbReference>
<dbReference type="InterPro" id="IPR036291">
    <property type="entry name" value="NAD(P)-bd_dom_sf"/>
</dbReference>
<dbReference type="PANTHER" id="PTHR43162">
    <property type="match status" value="1"/>
</dbReference>
<dbReference type="InterPro" id="IPR051604">
    <property type="entry name" value="Ergot_Alk_Oxidoreductase"/>
</dbReference>
<protein>
    <submittedName>
        <fullName evidence="2">Uncharacterized protein YbjT (DUF2867 family)</fullName>
    </submittedName>
</protein>
<dbReference type="AlphaFoldDB" id="A0A4R6V7I0"/>
<gene>
    <name evidence="2" type="ORF">EV190_102321</name>
</gene>
<sequence>MEASLWAMARPGAGRLTWGMTQNTRERGTTLVLGGTGKTGRRVAGRLTGLGLPVRVGSRSGEPPFDWQDEATWAPALEDVGAVYLAYAPDAGFPGASDTIGAFAARAAEAGVRRLVLLSGRGEEGARRSEQVVRDCGVEWTIVRAAFFSQNFSEDFLVEGVRGGVVAFPAGGVAEPFVDAEDIADVAVAALTGDGHAGELYEVTGPRLLTFAGAVAEIARAVGREVGYLPVSLEEFTAAMAGQGAPPEFTGPFSDLLADILDGRNASLCDGVRRALGREPRDFAEYARATAATGVWDA</sequence>
<proteinExistence type="predicted"/>
<name>A0A4R6V7I0_9ACTN</name>
<organism evidence="2 3">
    <name type="scientific">Actinorugispora endophytica</name>
    <dbReference type="NCBI Taxonomy" id="1605990"/>
    <lineage>
        <taxon>Bacteria</taxon>
        <taxon>Bacillati</taxon>
        <taxon>Actinomycetota</taxon>
        <taxon>Actinomycetes</taxon>
        <taxon>Streptosporangiales</taxon>
        <taxon>Nocardiopsidaceae</taxon>
        <taxon>Actinorugispora</taxon>
    </lineage>
</organism>
<dbReference type="EMBL" id="SNYN01000002">
    <property type="protein sequence ID" value="TDQ54487.1"/>
    <property type="molecule type" value="Genomic_DNA"/>
</dbReference>
<dbReference type="InterPro" id="IPR016040">
    <property type="entry name" value="NAD(P)-bd_dom"/>
</dbReference>